<feature type="region of interest" description="Disordered" evidence="1">
    <location>
        <begin position="136"/>
        <end position="253"/>
    </location>
</feature>
<dbReference type="RefSeq" id="WP_328955761.1">
    <property type="nucleotide sequence ID" value="NZ_CP108110.1"/>
</dbReference>
<feature type="transmembrane region" description="Helical" evidence="2">
    <location>
        <begin position="110"/>
        <end position="131"/>
    </location>
</feature>
<keyword evidence="2" id="KW-1133">Transmembrane helix</keyword>
<keyword evidence="2" id="KW-0472">Membrane</keyword>
<organism evidence="3 4">
    <name type="scientific">Kitasatospora purpeofusca</name>
    <dbReference type="NCBI Taxonomy" id="67352"/>
    <lineage>
        <taxon>Bacteria</taxon>
        <taxon>Bacillati</taxon>
        <taxon>Actinomycetota</taxon>
        <taxon>Actinomycetes</taxon>
        <taxon>Kitasatosporales</taxon>
        <taxon>Streptomycetaceae</taxon>
        <taxon>Kitasatospora</taxon>
    </lineage>
</organism>
<feature type="compositionally biased region" description="Pro residues" evidence="1">
    <location>
        <begin position="33"/>
        <end position="43"/>
    </location>
</feature>
<feature type="compositionally biased region" description="Gly residues" evidence="1">
    <location>
        <begin position="55"/>
        <end position="71"/>
    </location>
</feature>
<dbReference type="EMBL" id="CP108110">
    <property type="protein sequence ID" value="WUQ84947.1"/>
    <property type="molecule type" value="Genomic_DNA"/>
</dbReference>
<feature type="region of interest" description="Disordered" evidence="1">
    <location>
        <begin position="1"/>
        <end position="108"/>
    </location>
</feature>
<keyword evidence="2" id="KW-0812">Transmembrane</keyword>
<dbReference type="Proteomes" id="UP001432222">
    <property type="component" value="Chromosome"/>
</dbReference>
<name>A0ABZ1U4L8_9ACTN</name>
<protein>
    <submittedName>
        <fullName evidence="3">Uncharacterized protein</fullName>
    </submittedName>
</protein>
<keyword evidence="4" id="KW-1185">Reference proteome</keyword>
<evidence type="ECO:0000256" key="1">
    <source>
        <dbReference type="SAM" id="MobiDB-lite"/>
    </source>
</evidence>
<accession>A0ABZ1U4L8</accession>
<feature type="compositionally biased region" description="Low complexity" evidence="1">
    <location>
        <begin position="188"/>
        <end position="209"/>
    </location>
</feature>
<gene>
    <name evidence="3" type="ORF">OHA16_19430</name>
</gene>
<proteinExistence type="predicted"/>
<sequence length="541" mass="54629">MSDDRRPTSDHEPDGNASGPQRPDSQRPDPRRPGPQRPDPQRPGPDGDRPRGNRGAAGGAGTGVTAPGGGESPMERLLREALAARATRITAQDLRPADPPKGPRNRRRPAYLVGLPLMGLAAALIVGVLTVPTDTLADKGDDAPAATMSDGPVPTRGADGTSPSGFPAPPADDTARPVGGSAQGTPGGPSAAAPGTATGPVLPGQEGEAPAPPGAGAGVPSPPPGGTAAGVQSAPPSPAAPAPSGTVRQGGGVTLSFDGLTGTEAIVGAGPTTFSVTWHNTTQRLYDAVAPVVSVRTLTGAVRSGRSVRGRLQREEEGGGWTDVPLTVGSGAYLASGDAAAFPLGPGASRTVRYRLDPSIDSAEGTLLIEALAVLSTTPERFEEGSALAPLLLMSAPAASRMAPELRLNFTPSDGVIAGRPSSFSITISNPGAAPLASVVPTLVLTGADAAKVVVETRYGAGSGVRRLPVAPDGNGQLVVDTSLLERLMRPHDSKYLEFQVSVPEDWKPNADFAVVVGARGDGRDAPPVVIQPRFTAAVDS</sequence>
<evidence type="ECO:0000313" key="3">
    <source>
        <dbReference type="EMBL" id="WUQ84947.1"/>
    </source>
</evidence>
<reference evidence="3" key="1">
    <citation type="submission" date="2022-10" db="EMBL/GenBank/DDBJ databases">
        <title>The complete genomes of actinobacterial strains from the NBC collection.</title>
        <authorList>
            <person name="Joergensen T.S."/>
            <person name="Alvarez Arevalo M."/>
            <person name="Sterndorff E.B."/>
            <person name="Faurdal D."/>
            <person name="Vuksanovic O."/>
            <person name="Mourched A.-S."/>
            <person name="Charusanti P."/>
            <person name="Shaw S."/>
            <person name="Blin K."/>
            <person name="Weber T."/>
        </authorList>
    </citation>
    <scope>NUCLEOTIDE SEQUENCE</scope>
    <source>
        <strain evidence="3">NBC_00222</strain>
    </source>
</reference>
<evidence type="ECO:0000256" key="2">
    <source>
        <dbReference type="SAM" id="Phobius"/>
    </source>
</evidence>
<feature type="compositionally biased region" description="Basic and acidic residues" evidence="1">
    <location>
        <begin position="1"/>
        <end position="14"/>
    </location>
</feature>
<evidence type="ECO:0000313" key="4">
    <source>
        <dbReference type="Proteomes" id="UP001432222"/>
    </source>
</evidence>